<evidence type="ECO:0000256" key="1">
    <source>
        <dbReference type="ARBA" id="ARBA00006781"/>
    </source>
</evidence>
<dbReference type="HOGENOM" id="CLU_1300302_0_0_1"/>
<dbReference type="PANTHER" id="PTHR13261:SF0">
    <property type="entry name" value="BRCA2 AND CDKN1A-INTERACTING PROTEIN"/>
    <property type="match status" value="1"/>
</dbReference>
<dbReference type="PANTHER" id="PTHR13261">
    <property type="entry name" value="BRCA2 AND CDKN1A INTERACTING PROTEIN"/>
    <property type="match status" value="1"/>
</dbReference>
<sequence>MSDLESVSSEVSNISNVIVDFDFNNPEEKDYHPVKSLLTLQFGSEGSHVPNLSNMADIIVEQGGNIGTCINVDDMCMAINTIIDLSASSQCFNKNKFDYYILISKTYKYSPSGIDSDRENNQTHLKKKLKRNLENTQTQNSENMFVNAEEEFLLPFSHSTFYMKYFMRSSDANRVFQDESVEQERCIMLFKNDDDLLDRIRKVLVQKIGPEF</sequence>
<evidence type="ECO:0000313" key="2">
    <source>
        <dbReference type="EMBL" id="EPZ34589.1"/>
    </source>
</evidence>
<dbReference type="EMBL" id="KE560937">
    <property type="protein sequence ID" value="EPZ34589.1"/>
    <property type="molecule type" value="Genomic_DNA"/>
</dbReference>
<evidence type="ECO:0000313" key="3">
    <source>
        <dbReference type="Proteomes" id="UP000030755"/>
    </source>
</evidence>
<accession>A0A075AWV2</accession>
<dbReference type="GO" id="GO:0005634">
    <property type="term" value="C:nucleus"/>
    <property type="evidence" value="ECO:0007669"/>
    <property type="project" value="TreeGrafter"/>
</dbReference>
<comment type="similarity">
    <text evidence="1">Belongs to the BCP1 family.</text>
</comment>
<protein>
    <submittedName>
        <fullName evidence="2">Uncharacterized protein</fullName>
    </submittedName>
</protein>
<organism evidence="2 3">
    <name type="scientific">Rozella allomycis (strain CSF55)</name>
    <dbReference type="NCBI Taxonomy" id="988480"/>
    <lineage>
        <taxon>Eukaryota</taxon>
        <taxon>Fungi</taxon>
        <taxon>Fungi incertae sedis</taxon>
        <taxon>Cryptomycota</taxon>
        <taxon>Cryptomycota incertae sedis</taxon>
        <taxon>Rozella</taxon>
    </lineage>
</organism>
<proteinExistence type="inferred from homology"/>
<name>A0A075AWV2_ROZAC</name>
<dbReference type="Pfam" id="PF13862">
    <property type="entry name" value="BCCIP"/>
    <property type="match status" value="1"/>
</dbReference>
<dbReference type="OrthoDB" id="27543at2759"/>
<dbReference type="AlphaFoldDB" id="A0A075AWV2"/>
<dbReference type="Proteomes" id="UP000030755">
    <property type="component" value="Unassembled WGS sequence"/>
</dbReference>
<gene>
    <name evidence="2" type="ORF">O9G_001890</name>
</gene>
<keyword evidence="3" id="KW-1185">Reference proteome</keyword>
<dbReference type="InterPro" id="IPR025602">
    <property type="entry name" value="BCP1_family"/>
</dbReference>
<reference evidence="2 3" key="1">
    <citation type="journal article" date="2013" name="Curr. Biol.">
        <title>Shared signatures of parasitism and phylogenomics unite Cryptomycota and microsporidia.</title>
        <authorList>
            <person name="James T.Y."/>
            <person name="Pelin A."/>
            <person name="Bonen L."/>
            <person name="Ahrendt S."/>
            <person name="Sain D."/>
            <person name="Corradi N."/>
            <person name="Stajich J.E."/>
        </authorList>
    </citation>
    <scope>NUCLEOTIDE SEQUENCE [LARGE SCALE GENOMIC DNA]</scope>
    <source>
        <strain evidence="2 3">CSF55</strain>
    </source>
</reference>